<dbReference type="AlphaFoldDB" id="A0A1X0VG59"/>
<comment type="caution">
    <text evidence="15">The sequence shown here is derived from an EMBL/GenBank/DDBJ whole genome shotgun (WGS) entry which is preliminary data.</text>
</comment>
<evidence type="ECO:0000256" key="9">
    <source>
        <dbReference type="ARBA" id="ARBA00022801"/>
    </source>
</evidence>
<dbReference type="SUPFAM" id="SSF81761">
    <property type="entry name" value="X-Prolyl dipeptidyl aminopeptidase PepX, N-terminal domain"/>
    <property type="match status" value="1"/>
</dbReference>
<dbReference type="InterPro" id="IPR000383">
    <property type="entry name" value="Xaa-Pro-like_dom"/>
</dbReference>
<evidence type="ECO:0000256" key="7">
    <source>
        <dbReference type="ARBA" id="ARBA00022438"/>
    </source>
</evidence>
<evidence type="ECO:0000256" key="4">
    <source>
        <dbReference type="ARBA" id="ARBA00011738"/>
    </source>
</evidence>
<dbReference type="GO" id="GO:0008236">
    <property type="term" value="F:serine-type peptidase activity"/>
    <property type="evidence" value="ECO:0007669"/>
    <property type="project" value="UniProtKB-KW"/>
</dbReference>
<dbReference type="EMBL" id="MPLS01000001">
    <property type="protein sequence ID" value="ORI98725.1"/>
    <property type="molecule type" value="Genomic_DNA"/>
</dbReference>
<dbReference type="InterPro" id="IPR029058">
    <property type="entry name" value="AB_hydrolase_fold"/>
</dbReference>
<evidence type="ECO:0000313" key="15">
    <source>
        <dbReference type="EMBL" id="ORI98725.1"/>
    </source>
</evidence>
<name>A0A1X0VG59_LEUPS</name>
<evidence type="ECO:0000256" key="11">
    <source>
        <dbReference type="ARBA" id="ARBA00030045"/>
    </source>
</evidence>
<dbReference type="SUPFAM" id="SSF49785">
    <property type="entry name" value="Galactose-binding domain-like"/>
    <property type="match status" value="1"/>
</dbReference>
<evidence type="ECO:0000256" key="5">
    <source>
        <dbReference type="ARBA" id="ARBA00012463"/>
    </source>
</evidence>
<dbReference type="Gene3D" id="1.10.246.70">
    <property type="match status" value="1"/>
</dbReference>
<dbReference type="SMART" id="SM00939">
    <property type="entry name" value="PepX_C"/>
    <property type="match status" value="1"/>
</dbReference>
<evidence type="ECO:0000313" key="16">
    <source>
        <dbReference type="Proteomes" id="UP000192288"/>
    </source>
</evidence>
<evidence type="ECO:0000256" key="8">
    <source>
        <dbReference type="ARBA" id="ARBA00022670"/>
    </source>
</evidence>
<dbReference type="RefSeq" id="WP_080519048.1">
    <property type="nucleotide sequence ID" value="NZ_MPLS01000001.1"/>
</dbReference>
<dbReference type="Pfam" id="PF02129">
    <property type="entry name" value="Peptidase_S15"/>
    <property type="match status" value="1"/>
</dbReference>
<evidence type="ECO:0000256" key="12">
    <source>
        <dbReference type="ARBA" id="ARBA00031951"/>
    </source>
</evidence>
<dbReference type="Gene3D" id="2.60.120.260">
    <property type="entry name" value="Galactose-binding domain-like"/>
    <property type="match status" value="1"/>
</dbReference>
<dbReference type="GO" id="GO:0004177">
    <property type="term" value="F:aminopeptidase activity"/>
    <property type="evidence" value="ECO:0007669"/>
    <property type="project" value="UniProtKB-KW"/>
</dbReference>
<dbReference type="Pfam" id="PF09168">
    <property type="entry name" value="PepX_N"/>
    <property type="match status" value="1"/>
</dbReference>
<dbReference type="GO" id="GO:0008239">
    <property type="term" value="F:dipeptidyl-peptidase activity"/>
    <property type="evidence" value="ECO:0007669"/>
    <property type="project" value="UniProtKB-EC"/>
</dbReference>
<evidence type="ECO:0000259" key="14">
    <source>
        <dbReference type="SMART" id="SM00940"/>
    </source>
</evidence>
<protein>
    <recommendedName>
        <fullName evidence="6">Xaa-Pro dipeptidyl-peptidase</fullName>
        <ecNumber evidence="5">3.4.14.11</ecNumber>
    </recommendedName>
    <alternativeName>
        <fullName evidence="12">X-Pro dipeptidyl-peptidase</fullName>
    </alternativeName>
    <alternativeName>
        <fullName evidence="11">X-prolyl-dipeptidyl aminopeptidase</fullName>
    </alternativeName>
</protein>
<organism evidence="15 16">
    <name type="scientific">Leuconostoc pseudomesenteroides</name>
    <dbReference type="NCBI Taxonomy" id="33968"/>
    <lineage>
        <taxon>Bacteria</taxon>
        <taxon>Bacillati</taxon>
        <taxon>Bacillota</taxon>
        <taxon>Bacilli</taxon>
        <taxon>Lactobacillales</taxon>
        <taxon>Lactobacillaceae</taxon>
        <taxon>Leuconostoc</taxon>
    </lineage>
</organism>
<dbReference type="InterPro" id="IPR036313">
    <property type="entry name" value="PepX_N_dom_sf"/>
</dbReference>
<evidence type="ECO:0000256" key="2">
    <source>
        <dbReference type="ARBA" id="ARBA00003997"/>
    </source>
</evidence>
<evidence type="ECO:0000256" key="10">
    <source>
        <dbReference type="ARBA" id="ARBA00022825"/>
    </source>
</evidence>
<sequence>MINQYGRIKVDLATELQELKALGFNSDNFETLLRQALPSYHSISAQNDWLRLHLATAEQEIYSFFQQKLAVDQAVFYRIGAQLLGFNDELANNNFDGVATFQKLGLPIVAIDTIPHAWYTLLNTHNSTGLLLIDALVSQGYLPQNNQRLIFNGKSLSTFDTNDLIRESVWVETSVDTDNDGQLDLVQVDIVRPKSETPLPVLFTASPYYQGLNVKENDAKIHLVNVPLQRKEPTQVDKNDVTYQGLSASTAKPRKVSGHATETEVSFTAEAGLPVDLNQYFLSRGFAIAYSAGVGTRHADGMQDTGSPEQVESMKNVVEWLAGNRVAFTNRYDNIAIAADWSSHKIAMTGRSYLGTLATAVATTGVAGLETVVSEAAISNWYQYYRDNGLVVAPGGFPGEDMDVLAELVYTRMKDPADWWRTRSQWQAFQSETARLMARDNGNYDRYWDSRNYLKHVQNIKIDMLMVHGLNDWNVKPRQVYQLWSALKQNNHVKKIYLHQGEHIYINNNRSLDFSDQINLWFSEKLLGLHVDATTSLPTVTWQDNTNPEAWHALEDWGIGQKVSYHFADKKLSRSPQSAGEVSFRDWLPEDQFKQYGKHFNAWRQALISGKIPETTQIFKTEALSTAQTIDGEITLNLRVKSSKNIGLLSAMIVDYGTDQYLKVSPTPQEATVDRGRNFSPTRLMAFEMTKANQKMVTLGHINLQNRTNVWQTDDLQADEFVNVSLTLQPTHYQIRSGHQLGVVLYATDFEMTVRGNQDIVYTIDLANSQIDLPIVNK</sequence>
<dbReference type="Proteomes" id="UP000192288">
    <property type="component" value="Unassembled WGS sequence"/>
</dbReference>
<dbReference type="InterPro" id="IPR008252">
    <property type="entry name" value="Pept_S15_Xpro"/>
</dbReference>
<dbReference type="SMART" id="SM00940">
    <property type="entry name" value="PepX_N"/>
    <property type="match status" value="1"/>
</dbReference>
<proteinExistence type="inferred from homology"/>
<dbReference type="Gene3D" id="3.40.50.1820">
    <property type="entry name" value="alpha/beta hydrolase"/>
    <property type="match status" value="1"/>
</dbReference>
<accession>A0A1X0VG59</accession>
<dbReference type="eggNOG" id="COG2936">
    <property type="taxonomic scope" value="Bacteria"/>
</dbReference>
<comment type="subunit">
    <text evidence="4">Homodimer.</text>
</comment>
<evidence type="ECO:0000256" key="1">
    <source>
        <dbReference type="ARBA" id="ARBA00000123"/>
    </source>
</evidence>
<comment type="similarity">
    <text evidence="3">Belongs to the peptidase S15 family.</text>
</comment>
<evidence type="ECO:0000256" key="6">
    <source>
        <dbReference type="ARBA" id="ARBA00014682"/>
    </source>
</evidence>
<feature type="domain" description="Xaa-Pro dipeptidyl-peptidase C-terminal" evidence="13">
    <location>
        <begin position="519"/>
        <end position="772"/>
    </location>
</feature>
<reference evidence="15 16" key="1">
    <citation type="journal article" date="2017" name="Front. Microbiol.">
        <title>Genomic Characterization of Dairy Associated Leuconostoc Species and Diversity of Leuconostocs in Undefined Mixed Mesophilic Starter Cultures.</title>
        <authorList>
            <person name="Frantzen C.A."/>
            <person name="Kot W."/>
            <person name="Pedersen T.B."/>
            <person name="Ardo Y.M."/>
            <person name="Broadbent J.R."/>
            <person name="Neve H."/>
            <person name="Hansen L.H."/>
            <person name="Dal Bello F."/>
            <person name="Ostlie H.M."/>
            <person name="Kleppen H.P."/>
            <person name="Vogensen F.K."/>
            <person name="Holo H."/>
        </authorList>
    </citation>
    <scope>NUCLEOTIDE SEQUENCE [LARGE SCALE GENOMIC DNA]</scope>
    <source>
        <strain evidence="15 16">LMGCF08</strain>
    </source>
</reference>
<dbReference type="GO" id="GO:0006508">
    <property type="term" value="P:proteolysis"/>
    <property type="evidence" value="ECO:0007669"/>
    <property type="project" value="UniProtKB-KW"/>
</dbReference>
<dbReference type="STRING" id="33968.BMS77_03045"/>
<dbReference type="Pfam" id="PF08530">
    <property type="entry name" value="PepX_C"/>
    <property type="match status" value="1"/>
</dbReference>
<comment type="function">
    <text evidence="2">Removes N-terminal dipeptides sequentially from polypeptides having unsubstituted N-termini provided that the penultimate residue is proline.</text>
</comment>
<dbReference type="PRINTS" id="PR00923">
    <property type="entry name" value="LACTOPTASE"/>
</dbReference>
<dbReference type="InterPro" id="IPR008979">
    <property type="entry name" value="Galactose-bd-like_sf"/>
</dbReference>
<dbReference type="SUPFAM" id="SSF53474">
    <property type="entry name" value="alpha/beta-Hydrolases"/>
    <property type="match status" value="1"/>
</dbReference>
<keyword evidence="9" id="KW-0378">Hydrolase</keyword>
<dbReference type="NCBIfam" id="NF003781">
    <property type="entry name" value="PRK05371.1-2"/>
    <property type="match status" value="1"/>
</dbReference>
<evidence type="ECO:0000259" key="13">
    <source>
        <dbReference type="SMART" id="SM00939"/>
    </source>
</evidence>
<gene>
    <name evidence="15" type="ORF">BMR96_00280</name>
</gene>
<dbReference type="InterPro" id="IPR013736">
    <property type="entry name" value="Xaa-Pro_dipept_C"/>
</dbReference>
<dbReference type="EC" id="3.4.14.11" evidence="5"/>
<evidence type="ECO:0000256" key="3">
    <source>
        <dbReference type="ARBA" id="ARBA00010819"/>
    </source>
</evidence>
<keyword evidence="8" id="KW-0645">Protease</keyword>
<comment type="catalytic activity">
    <reaction evidence="1">
        <text>Hydrolyzes Xaa-Pro-|- bonds to release unblocked, N-terminal dipeptides from substrates including Ala-Pro-|-p-nitroanilide and (sequentially) Tyr-Pro-|-Phe-Pro-|-Gly-Pro-|-Ile.</text>
        <dbReference type="EC" id="3.4.14.11"/>
    </reaction>
</comment>
<keyword evidence="7" id="KW-0031">Aminopeptidase</keyword>
<keyword evidence="10" id="KW-0720">Serine protease</keyword>
<feature type="domain" description="X-Prolyl dipeptidyl aminopeptidase PepX N-terminal" evidence="14">
    <location>
        <begin position="1"/>
        <end position="141"/>
    </location>
</feature>
<dbReference type="InterPro" id="IPR015251">
    <property type="entry name" value="PepX_N_dom"/>
</dbReference>